<organism evidence="1 2">
    <name type="scientific">Candidatus Neomicrothrix parvicella RN1</name>
    <dbReference type="NCBI Taxonomy" id="1229780"/>
    <lineage>
        <taxon>Bacteria</taxon>
        <taxon>Bacillati</taxon>
        <taxon>Actinomycetota</taxon>
        <taxon>Acidimicrobiia</taxon>
        <taxon>Acidimicrobiales</taxon>
        <taxon>Microthrixaceae</taxon>
        <taxon>Candidatus Neomicrothrix</taxon>
    </lineage>
</organism>
<proteinExistence type="predicted"/>
<dbReference type="Proteomes" id="UP000018291">
    <property type="component" value="Unassembled WGS sequence"/>
</dbReference>
<gene>
    <name evidence="1" type="primary">yeaO</name>
    <name evidence="1" type="ORF">BN381_10214</name>
</gene>
<dbReference type="PANTHER" id="PTHR36849">
    <property type="entry name" value="CYTOPLASMIC PROTEIN-RELATED"/>
    <property type="match status" value="1"/>
</dbReference>
<comment type="caution">
    <text evidence="1">The sequence shown here is derived from an EMBL/GenBank/DDBJ whole genome shotgun (WGS) entry which is preliminary data.</text>
</comment>
<accession>R4YVX5</accession>
<evidence type="ECO:0000313" key="2">
    <source>
        <dbReference type="Proteomes" id="UP000018291"/>
    </source>
</evidence>
<sequence length="122" mass="14386">MSARVWTRRAYEEPTHNDGYRVLVDRLWPRGVSKDDARLDEWCKEIAPSTELRKWFGHDPERWDEFAERYRTELCDHEDLVTALVERTEDGRVTLVYGAKDTEHNQAVVLAQVLEDRRLATA</sequence>
<dbReference type="OrthoDB" id="9790745at2"/>
<evidence type="ECO:0008006" key="3">
    <source>
        <dbReference type="Google" id="ProtNLM"/>
    </source>
</evidence>
<dbReference type="InterPro" id="IPR052552">
    <property type="entry name" value="YeaO-like"/>
</dbReference>
<evidence type="ECO:0000313" key="1">
    <source>
        <dbReference type="EMBL" id="CCM61983.1"/>
    </source>
</evidence>
<keyword evidence="2" id="KW-1185">Reference proteome</keyword>
<reference evidence="1 2" key="1">
    <citation type="journal article" date="2013" name="ISME J.">
        <title>Metabolic model for the filamentous 'Candidatus Microthrix parvicella' based on genomic and metagenomic analyses.</title>
        <authorList>
            <person name="Jon McIlroy S."/>
            <person name="Kristiansen R."/>
            <person name="Albertsen M."/>
            <person name="Michael Karst S."/>
            <person name="Rossetti S."/>
            <person name="Lund Nielsen J."/>
            <person name="Tandoi V."/>
            <person name="James Seviour R."/>
            <person name="Nielsen P.H."/>
        </authorList>
    </citation>
    <scope>NUCLEOTIDE SEQUENCE [LARGE SCALE GENOMIC DNA]</scope>
    <source>
        <strain evidence="1 2">RN1</strain>
    </source>
</reference>
<dbReference type="PANTHER" id="PTHR36849:SF1">
    <property type="entry name" value="CYTOPLASMIC PROTEIN"/>
    <property type="match status" value="1"/>
</dbReference>
<dbReference type="eggNOG" id="COG3189">
    <property type="taxonomic scope" value="Bacteria"/>
</dbReference>
<dbReference type="STRING" id="1229780.BN381_10214"/>
<dbReference type="Pfam" id="PF22752">
    <property type="entry name" value="DUF488-N3i"/>
    <property type="match status" value="1"/>
</dbReference>
<protein>
    <recommendedName>
        <fullName evidence="3">Uroporphyrin-III C-methyltransferase</fullName>
    </recommendedName>
</protein>
<dbReference type="RefSeq" id="WP_012222938.1">
    <property type="nucleotide sequence ID" value="NZ_HG422565.1"/>
</dbReference>
<dbReference type="AlphaFoldDB" id="R4YVX5"/>
<dbReference type="EMBL" id="CANL01000001">
    <property type="protein sequence ID" value="CCM61983.1"/>
    <property type="molecule type" value="Genomic_DNA"/>
</dbReference>
<name>R4YVX5_9ACTN</name>
<dbReference type="HOGENOM" id="CLU_137928_0_0_11"/>